<proteinExistence type="predicted"/>
<feature type="region of interest" description="Disordered" evidence="1">
    <location>
        <begin position="26"/>
        <end position="57"/>
    </location>
</feature>
<sequence length="152" mass="16922">MQHSVLSDDKARKTYDFELDSSAGNVFHRHPSSGGAGGFEYPNNGSHNGPHRPKGSSSTYKFMAFLDGVYKPRNLFLGVVSGLVTVSCIRYALHSDTEEDVNSKTGQTNLVQAWKNPVSGKWEQPAPWDATYKKLRPKLEMVHRDQVKRGGQ</sequence>
<gene>
    <name evidence="2" type="ORF">PINE0816_LOCUS11204</name>
</gene>
<organism evidence="2">
    <name type="scientific">Proboscia inermis</name>
    <dbReference type="NCBI Taxonomy" id="420281"/>
    <lineage>
        <taxon>Eukaryota</taxon>
        <taxon>Sar</taxon>
        <taxon>Stramenopiles</taxon>
        <taxon>Ochrophyta</taxon>
        <taxon>Bacillariophyta</taxon>
        <taxon>Coscinodiscophyceae</taxon>
        <taxon>Rhizosoleniophycidae</taxon>
        <taxon>Rhizosoleniales</taxon>
        <taxon>Rhizosoleniaceae</taxon>
        <taxon>Proboscia</taxon>
    </lineage>
</organism>
<evidence type="ECO:0000313" key="2">
    <source>
        <dbReference type="EMBL" id="CAD8415069.1"/>
    </source>
</evidence>
<dbReference type="EMBL" id="HBEL01023992">
    <property type="protein sequence ID" value="CAD8415069.1"/>
    <property type="molecule type" value="Transcribed_RNA"/>
</dbReference>
<reference evidence="2" key="1">
    <citation type="submission" date="2021-01" db="EMBL/GenBank/DDBJ databases">
        <authorList>
            <person name="Corre E."/>
            <person name="Pelletier E."/>
            <person name="Niang G."/>
            <person name="Scheremetjew M."/>
            <person name="Finn R."/>
            <person name="Kale V."/>
            <person name="Holt S."/>
            <person name="Cochrane G."/>
            <person name="Meng A."/>
            <person name="Brown T."/>
            <person name="Cohen L."/>
        </authorList>
    </citation>
    <scope>NUCLEOTIDE SEQUENCE</scope>
    <source>
        <strain evidence="2">CCAP1064/1</strain>
    </source>
</reference>
<accession>A0A7S0GGB2</accession>
<evidence type="ECO:0000256" key="1">
    <source>
        <dbReference type="SAM" id="MobiDB-lite"/>
    </source>
</evidence>
<protein>
    <submittedName>
        <fullName evidence="2">Uncharacterized protein</fullName>
    </submittedName>
</protein>
<dbReference type="AlphaFoldDB" id="A0A7S0GGB2"/>
<name>A0A7S0GGB2_9STRA</name>